<dbReference type="GO" id="GO:0016861">
    <property type="term" value="F:intramolecular oxidoreductase activity, interconverting aldoses and ketoses"/>
    <property type="evidence" value="ECO:0007669"/>
    <property type="project" value="InterPro"/>
</dbReference>
<name>A0A7V2AZM0_RHOMR</name>
<protein>
    <submittedName>
        <fullName evidence="3">5-keto-4-deoxyuronate isomerase</fullName>
    </submittedName>
</protein>
<dbReference type="AlphaFoldDB" id="A0A7V2AZM0"/>
<evidence type="ECO:0000256" key="2">
    <source>
        <dbReference type="SAM" id="MobiDB-lite"/>
    </source>
</evidence>
<evidence type="ECO:0000313" key="3">
    <source>
        <dbReference type="EMBL" id="HER95597.1"/>
    </source>
</evidence>
<dbReference type="SUPFAM" id="SSF51182">
    <property type="entry name" value="RmlC-like cupins"/>
    <property type="match status" value="1"/>
</dbReference>
<keyword evidence="1 3" id="KW-0413">Isomerase</keyword>
<sequence length="313" mass="35021">MVPPRDIGPFVTTEPTSPERRRLTGRAVVPGQEALRTVELFDARPVVNRREAIITGENSSFRYLRFARIALVPEAPGYRPITVQLGDTEEAVFYVNRGRARLMVARQAYVLGKGDVLYVGLGQHVTVEADGPLADISEFRAIDCHTAYPVQLVRHAEIEGTPLAADLGRKRPMTQRTVYKLVDQNVQACRLLFGDTYLAQPGGVGSYPPHFHGPDGPYGLGDRAKEEIYHFRCESEIPGDTPFVLQNCARPGEPVGAYVHIFDEQAINVTPGYHDTIAPPPVHFMFTWCLGAYTEGHRDWSEIYNRPGYENEW</sequence>
<comment type="caution">
    <text evidence="3">The sequence shown here is derived from an EMBL/GenBank/DDBJ whole genome shotgun (WGS) entry which is preliminary data.</text>
</comment>
<dbReference type="InterPro" id="IPR014710">
    <property type="entry name" value="RmlC-like_jellyroll"/>
</dbReference>
<reference evidence="3" key="1">
    <citation type="journal article" date="2020" name="mSystems">
        <title>Genome- and Community-Level Interaction Insights into Carbon Utilization and Element Cycling Functions of Hydrothermarchaeota in Hydrothermal Sediment.</title>
        <authorList>
            <person name="Zhou Z."/>
            <person name="Liu Y."/>
            <person name="Xu W."/>
            <person name="Pan J."/>
            <person name="Luo Z.H."/>
            <person name="Li M."/>
        </authorList>
    </citation>
    <scope>NUCLEOTIDE SEQUENCE [LARGE SCALE GENOMIC DNA]</scope>
    <source>
        <strain evidence="3">SpSt-143</strain>
    </source>
</reference>
<dbReference type="Pfam" id="PF04962">
    <property type="entry name" value="KduI"/>
    <property type="match status" value="1"/>
</dbReference>
<dbReference type="InterPro" id="IPR021120">
    <property type="entry name" value="KduI/IolB_isomerase"/>
</dbReference>
<feature type="region of interest" description="Disordered" evidence="2">
    <location>
        <begin position="1"/>
        <end position="20"/>
    </location>
</feature>
<dbReference type="EMBL" id="DSGB01000004">
    <property type="protein sequence ID" value="HER95597.1"/>
    <property type="molecule type" value="Genomic_DNA"/>
</dbReference>
<dbReference type="InterPro" id="IPR011051">
    <property type="entry name" value="RmlC_Cupin_sf"/>
</dbReference>
<proteinExistence type="predicted"/>
<organism evidence="3">
    <name type="scientific">Rhodothermus marinus</name>
    <name type="common">Rhodothermus obamensis</name>
    <dbReference type="NCBI Taxonomy" id="29549"/>
    <lineage>
        <taxon>Bacteria</taxon>
        <taxon>Pseudomonadati</taxon>
        <taxon>Rhodothermota</taxon>
        <taxon>Rhodothermia</taxon>
        <taxon>Rhodothermales</taxon>
        <taxon>Rhodothermaceae</taxon>
        <taxon>Rhodothermus</taxon>
    </lineage>
</organism>
<gene>
    <name evidence="3" type="ORF">ENO59_03645</name>
</gene>
<accession>A0A7V2AZM0</accession>
<evidence type="ECO:0000256" key="1">
    <source>
        <dbReference type="ARBA" id="ARBA00023235"/>
    </source>
</evidence>
<dbReference type="Gene3D" id="2.60.120.10">
    <property type="entry name" value="Jelly Rolls"/>
    <property type="match status" value="1"/>
</dbReference>